<feature type="signal peptide" evidence="2">
    <location>
        <begin position="1"/>
        <end position="20"/>
    </location>
</feature>
<dbReference type="EMBL" id="ML119130">
    <property type="protein sequence ID" value="RPB12264.1"/>
    <property type="molecule type" value="Genomic_DNA"/>
</dbReference>
<dbReference type="AlphaFoldDB" id="A0A3N4KNS3"/>
<dbReference type="STRING" id="1392247.A0A3N4KNS3"/>
<evidence type="ECO:0000256" key="1">
    <source>
        <dbReference type="ARBA" id="ARBA00022729"/>
    </source>
</evidence>
<evidence type="ECO:0000259" key="3">
    <source>
        <dbReference type="Pfam" id="PF10342"/>
    </source>
</evidence>
<feature type="domain" description="Yeast cell wall synthesis Kre9/Knh1-like N-terminal" evidence="3">
    <location>
        <begin position="34"/>
        <end position="123"/>
    </location>
</feature>
<accession>A0A3N4KNS3</accession>
<dbReference type="Proteomes" id="UP000277580">
    <property type="component" value="Unassembled WGS sequence"/>
</dbReference>
<protein>
    <recommendedName>
        <fullName evidence="3">Yeast cell wall synthesis Kre9/Knh1-like N-terminal domain-containing protein</fullName>
    </recommendedName>
</protein>
<feature type="chain" id="PRO_5018116621" description="Yeast cell wall synthesis Kre9/Knh1-like N-terminal domain-containing protein" evidence="2">
    <location>
        <begin position="21"/>
        <end position="180"/>
    </location>
</feature>
<gene>
    <name evidence="4" type="ORF">P167DRAFT_536121</name>
</gene>
<dbReference type="InParanoid" id="A0A3N4KNS3"/>
<evidence type="ECO:0000313" key="5">
    <source>
        <dbReference type="Proteomes" id="UP000277580"/>
    </source>
</evidence>
<dbReference type="InterPro" id="IPR018466">
    <property type="entry name" value="Kre9/Knh1-like_N"/>
</dbReference>
<evidence type="ECO:0000256" key="2">
    <source>
        <dbReference type="SAM" id="SignalP"/>
    </source>
</evidence>
<name>A0A3N4KNS3_9PEZI</name>
<dbReference type="PANTHER" id="PTHR40633">
    <property type="entry name" value="MATRIX PROTEIN, PUTATIVE (AFU_ORTHOLOGUE AFUA_8G05410)-RELATED"/>
    <property type="match status" value="1"/>
</dbReference>
<sequence>MRTSITYSLFSLLSFAAAYTAPVGPNPQGNPFSNPGLNEIVPKGTPYKIKWNPTSPDNTVSLILLRGPSTNCVPLYPIVEKTKNSGEYEWTPKEDLEVDSSRYGIQLIDETTGFYQYTTQFGIGDKKGDEQKKEEEKKKMQQNTTSIVTITTTVVPTPAPTSTETVAYLCELDVDGQCIW</sequence>
<evidence type="ECO:0000313" key="4">
    <source>
        <dbReference type="EMBL" id="RPB12264.1"/>
    </source>
</evidence>
<dbReference type="OrthoDB" id="4094614at2759"/>
<proteinExistence type="predicted"/>
<organism evidence="4 5">
    <name type="scientific">Morchella conica CCBAS932</name>
    <dbReference type="NCBI Taxonomy" id="1392247"/>
    <lineage>
        <taxon>Eukaryota</taxon>
        <taxon>Fungi</taxon>
        <taxon>Dikarya</taxon>
        <taxon>Ascomycota</taxon>
        <taxon>Pezizomycotina</taxon>
        <taxon>Pezizomycetes</taxon>
        <taxon>Pezizales</taxon>
        <taxon>Morchellaceae</taxon>
        <taxon>Morchella</taxon>
    </lineage>
</organism>
<keyword evidence="5" id="KW-1185">Reference proteome</keyword>
<keyword evidence="1 2" id="KW-0732">Signal</keyword>
<dbReference type="InterPro" id="IPR052982">
    <property type="entry name" value="SRP1/TIP1-like"/>
</dbReference>
<dbReference type="PANTHER" id="PTHR40633:SF1">
    <property type="entry name" value="GPI ANCHORED SERINE-THREONINE RICH PROTEIN (AFU_ORTHOLOGUE AFUA_1G03630)"/>
    <property type="match status" value="1"/>
</dbReference>
<reference evidence="4 5" key="1">
    <citation type="journal article" date="2018" name="Nat. Ecol. Evol.">
        <title>Pezizomycetes genomes reveal the molecular basis of ectomycorrhizal truffle lifestyle.</title>
        <authorList>
            <person name="Murat C."/>
            <person name="Payen T."/>
            <person name="Noel B."/>
            <person name="Kuo A."/>
            <person name="Morin E."/>
            <person name="Chen J."/>
            <person name="Kohler A."/>
            <person name="Krizsan K."/>
            <person name="Balestrini R."/>
            <person name="Da Silva C."/>
            <person name="Montanini B."/>
            <person name="Hainaut M."/>
            <person name="Levati E."/>
            <person name="Barry K.W."/>
            <person name="Belfiori B."/>
            <person name="Cichocki N."/>
            <person name="Clum A."/>
            <person name="Dockter R.B."/>
            <person name="Fauchery L."/>
            <person name="Guy J."/>
            <person name="Iotti M."/>
            <person name="Le Tacon F."/>
            <person name="Lindquist E.A."/>
            <person name="Lipzen A."/>
            <person name="Malagnac F."/>
            <person name="Mello A."/>
            <person name="Molinier V."/>
            <person name="Miyauchi S."/>
            <person name="Poulain J."/>
            <person name="Riccioni C."/>
            <person name="Rubini A."/>
            <person name="Sitrit Y."/>
            <person name="Splivallo R."/>
            <person name="Traeger S."/>
            <person name="Wang M."/>
            <person name="Zifcakova L."/>
            <person name="Wipf D."/>
            <person name="Zambonelli A."/>
            <person name="Paolocci F."/>
            <person name="Nowrousian M."/>
            <person name="Ottonello S."/>
            <person name="Baldrian P."/>
            <person name="Spatafora J.W."/>
            <person name="Henrissat B."/>
            <person name="Nagy L.G."/>
            <person name="Aury J.M."/>
            <person name="Wincker P."/>
            <person name="Grigoriev I.V."/>
            <person name="Bonfante P."/>
            <person name="Martin F.M."/>
        </authorList>
    </citation>
    <scope>NUCLEOTIDE SEQUENCE [LARGE SCALE GENOMIC DNA]</scope>
    <source>
        <strain evidence="4 5">CCBAS932</strain>
    </source>
</reference>
<dbReference type="Pfam" id="PF10342">
    <property type="entry name" value="Kre9_KNH"/>
    <property type="match status" value="1"/>
</dbReference>